<dbReference type="PANTHER" id="PTHR33570:SF9">
    <property type="entry name" value="BLL4600 PROTEIN"/>
    <property type="match status" value="1"/>
</dbReference>
<comment type="caution">
    <text evidence="2">The sequence shown here is derived from an EMBL/GenBank/DDBJ whole genome shotgun (WGS) entry which is preliminary data.</text>
</comment>
<protein>
    <submittedName>
        <fullName evidence="2">Carboxymuconolactone decarboxylase family protein</fullName>
    </submittedName>
</protein>
<evidence type="ECO:0000313" key="3">
    <source>
        <dbReference type="Proteomes" id="UP000316500"/>
    </source>
</evidence>
<feature type="domain" description="Carboxymuconolactone decarboxylase-like" evidence="1">
    <location>
        <begin position="25"/>
        <end position="105"/>
    </location>
</feature>
<dbReference type="RefSeq" id="WP_144649462.1">
    <property type="nucleotide sequence ID" value="NZ_VNFK01000005.1"/>
</dbReference>
<accession>A0A558H4X7</accession>
<gene>
    <name evidence="2" type="ORF">FQP90_09225</name>
</gene>
<dbReference type="Gene3D" id="1.20.1290.10">
    <property type="entry name" value="AhpD-like"/>
    <property type="match status" value="1"/>
</dbReference>
<dbReference type="Proteomes" id="UP000316500">
    <property type="component" value="Unassembled WGS sequence"/>
</dbReference>
<dbReference type="SUPFAM" id="SSF69118">
    <property type="entry name" value="AhpD-like"/>
    <property type="match status" value="1"/>
</dbReference>
<organism evidence="2 3">
    <name type="scientific">Paenarthrobacter nitroguajacolicus</name>
    <name type="common">Arthrobacter nitroguajacolicus</name>
    <dbReference type="NCBI Taxonomy" id="211146"/>
    <lineage>
        <taxon>Bacteria</taxon>
        <taxon>Bacillati</taxon>
        <taxon>Actinomycetota</taxon>
        <taxon>Actinomycetes</taxon>
        <taxon>Micrococcales</taxon>
        <taxon>Micrococcaceae</taxon>
        <taxon>Paenarthrobacter</taxon>
    </lineage>
</organism>
<dbReference type="InterPro" id="IPR003779">
    <property type="entry name" value="CMD-like"/>
</dbReference>
<dbReference type="Pfam" id="PF02627">
    <property type="entry name" value="CMD"/>
    <property type="match status" value="1"/>
</dbReference>
<dbReference type="GO" id="GO:0051920">
    <property type="term" value="F:peroxiredoxin activity"/>
    <property type="evidence" value="ECO:0007669"/>
    <property type="project" value="InterPro"/>
</dbReference>
<dbReference type="EMBL" id="VNFK01000005">
    <property type="protein sequence ID" value="TVU64151.1"/>
    <property type="molecule type" value="Genomic_DNA"/>
</dbReference>
<evidence type="ECO:0000313" key="2">
    <source>
        <dbReference type="EMBL" id="TVU64151.1"/>
    </source>
</evidence>
<dbReference type="OrthoDB" id="9802489at2"/>
<reference evidence="2 3" key="1">
    <citation type="submission" date="2019-07" db="EMBL/GenBank/DDBJ databases">
        <title>Diversity of Bacteria from Kongsfjorden, Arctic.</title>
        <authorList>
            <person name="Yu Y."/>
        </authorList>
    </citation>
    <scope>NUCLEOTIDE SEQUENCE [LARGE SCALE GENOMIC DNA]</scope>
    <source>
        <strain evidence="2 3">SM1928</strain>
    </source>
</reference>
<dbReference type="AlphaFoldDB" id="A0A558H4X7"/>
<proteinExistence type="predicted"/>
<name>A0A558H4X7_PAENT</name>
<dbReference type="InterPro" id="IPR052512">
    <property type="entry name" value="4CMD/NDH-1_regulator"/>
</dbReference>
<dbReference type="PANTHER" id="PTHR33570">
    <property type="entry name" value="4-CARBOXYMUCONOLACTONE DECARBOXYLASE FAMILY PROTEIN"/>
    <property type="match status" value="1"/>
</dbReference>
<dbReference type="InterPro" id="IPR029032">
    <property type="entry name" value="AhpD-like"/>
</dbReference>
<evidence type="ECO:0000259" key="1">
    <source>
        <dbReference type="Pfam" id="PF02627"/>
    </source>
</evidence>
<sequence length="111" mass="12382">MSNEERSTGWSGGKNTFGDFAAGLVHYTDRVLFDEVWERDDLSKRDRSLITVAALTAMGKMDQLKFHLGFARQNGVTDEELKEALLHLAFYAGWPNGMSATTVLKNVIENA</sequence>